<dbReference type="Gene3D" id="2.60.120.10">
    <property type="entry name" value="Jelly Rolls"/>
    <property type="match status" value="2"/>
</dbReference>
<feature type="domain" description="Quercetin 2,3-dioxygenase C-terminal cupin" evidence="5">
    <location>
        <begin position="146"/>
        <end position="231"/>
    </location>
</feature>
<protein>
    <submittedName>
        <fullName evidence="6">Quercetin 2,3-dioxygenase</fullName>
    </submittedName>
</protein>
<dbReference type="SUPFAM" id="SSF51182">
    <property type="entry name" value="RmlC-like cupins"/>
    <property type="match status" value="1"/>
</dbReference>
<evidence type="ECO:0000256" key="1">
    <source>
        <dbReference type="ARBA" id="ARBA00008416"/>
    </source>
</evidence>
<dbReference type="Pfam" id="PF17954">
    <property type="entry name" value="Pirin_C_2"/>
    <property type="match status" value="1"/>
</dbReference>
<keyword evidence="6" id="KW-0223">Dioxygenase</keyword>
<keyword evidence="6" id="KW-0560">Oxidoreductase</keyword>
<evidence type="ECO:0000313" key="6">
    <source>
        <dbReference type="EMBL" id="RIY42306.1"/>
    </source>
</evidence>
<dbReference type="PANTHER" id="PTHR43212:SF3">
    <property type="entry name" value="QUERCETIN 2,3-DIOXYGENASE"/>
    <property type="match status" value="1"/>
</dbReference>
<dbReference type="OrthoDB" id="321327at2"/>
<dbReference type="PIRSF" id="PIRSF006232">
    <property type="entry name" value="Pirin"/>
    <property type="match status" value="1"/>
</dbReference>
<dbReference type="InterPro" id="IPR003829">
    <property type="entry name" value="Pirin_N_dom"/>
</dbReference>
<accession>A0A3A1YXM6</accession>
<dbReference type="EMBL" id="NQYH01000001">
    <property type="protein sequence ID" value="RIY42306.1"/>
    <property type="molecule type" value="Genomic_DNA"/>
</dbReference>
<dbReference type="InterPro" id="IPR041602">
    <property type="entry name" value="Quercetinase_C"/>
</dbReference>
<comment type="similarity">
    <text evidence="1 3">Belongs to the pirin family.</text>
</comment>
<comment type="cofactor">
    <cofactor evidence="2">
        <name>Fe cation</name>
        <dbReference type="ChEBI" id="CHEBI:24875"/>
    </cofactor>
    <text evidence="2">Binds 1 Fe cation per subunit.</text>
</comment>
<feature type="binding site" evidence="2">
    <location>
        <position position="103"/>
    </location>
    <ligand>
        <name>Fe cation</name>
        <dbReference type="ChEBI" id="CHEBI:24875"/>
    </ligand>
</feature>
<dbReference type="Pfam" id="PF02678">
    <property type="entry name" value="Pirin"/>
    <property type="match status" value="1"/>
</dbReference>
<evidence type="ECO:0000259" key="5">
    <source>
        <dbReference type="Pfam" id="PF17954"/>
    </source>
</evidence>
<keyword evidence="2" id="KW-0408">Iron</keyword>
<comment type="caution">
    <text evidence="6">The sequence shown here is derived from an EMBL/GenBank/DDBJ whole genome shotgun (WGS) entry which is preliminary data.</text>
</comment>
<dbReference type="Proteomes" id="UP000266206">
    <property type="component" value="Unassembled WGS sequence"/>
</dbReference>
<dbReference type="InterPro" id="IPR011051">
    <property type="entry name" value="RmlC_Cupin_sf"/>
</dbReference>
<name>A0A3A1YXM6_9BURK</name>
<feature type="binding site" evidence="2">
    <location>
        <position position="101"/>
    </location>
    <ligand>
        <name>Fe cation</name>
        <dbReference type="ChEBI" id="CHEBI:24875"/>
    </ligand>
</feature>
<feature type="binding site" evidence="2">
    <location>
        <position position="57"/>
    </location>
    <ligand>
        <name>Fe cation</name>
        <dbReference type="ChEBI" id="CHEBI:24875"/>
    </ligand>
</feature>
<feature type="binding site" evidence="2">
    <location>
        <position position="59"/>
    </location>
    <ligand>
        <name>Fe cation</name>
        <dbReference type="ChEBI" id="CHEBI:24875"/>
    </ligand>
</feature>
<evidence type="ECO:0000256" key="2">
    <source>
        <dbReference type="PIRSR" id="PIRSR006232-1"/>
    </source>
</evidence>
<keyword evidence="2" id="KW-0479">Metal-binding</keyword>
<dbReference type="CDD" id="cd20311">
    <property type="entry name" value="cupin_Yhhw_C"/>
    <property type="match status" value="1"/>
</dbReference>
<evidence type="ECO:0000313" key="7">
    <source>
        <dbReference type="Proteomes" id="UP000266206"/>
    </source>
</evidence>
<sequence>MIEVRHANERGHVQLDWLNSYHSFSFGHYHDPAHMGWSALRVINDDTVQPGQGFGTHGHRDMEILSYVLEGALQHRDSMGSGSTLKPGDVQLMSAGTGVQHSEFNPSQNDPVHFLQIWILPDQQNVTPSYQERHIQDAQKRGQLKLLASGDPNDDALFLHQDARIYATLLNGDEHIEYAPPFGRQTYVHVARGSIKVNNHELKTGDGLKVMDESMLLLTEGHDAEILLFDLP</sequence>
<dbReference type="InterPro" id="IPR014710">
    <property type="entry name" value="RmlC-like_jellyroll"/>
</dbReference>
<dbReference type="PANTHER" id="PTHR43212">
    <property type="entry name" value="QUERCETIN 2,3-DIOXYGENASE"/>
    <property type="match status" value="1"/>
</dbReference>
<dbReference type="InterPro" id="IPR012093">
    <property type="entry name" value="Pirin"/>
</dbReference>
<dbReference type="CDD" id="cd02910">
    <property type="entry name" value="cupin_Yhhw_N"/>
    <property type="match status" value="1"/>
</dbReference>
<feature type="domain" description="Pirin N-terminal" evidence="4">
    <location>
        <begin position="7"/>
        <end position="119"/>
    </location>
</feature>
<proteinExistence type="inferred from homology"/>
<reference evidence="6 7" key="1">
    <citation type="submission" date="2017-08" db="EMBL/GenBank/DDBJ databases">
        <title>Pusillimonas indicus sp. nov., a member of the family Alcaligenaceae isolated from surface seawater.</title>
        <authorList>
            <person name="Li J."/>
        </authorList>
    </citation>
    <scope>NUCLEOTIDE SEQUENCE [LARGE SCALE GENOMIC DNA]</scope>
    <source>
        <strain evidence="6 7">L52-1-41</strain>
    </source>
</reference>
<gene>
    <name evidence="6" type="ORF">CJP73_02425</name>
</gene>
<dbReference type="GO" id="GO:0051213">
    <property type="term" value="F:dioxygenase activity"/>
    <property type="evidence" value="ECO:0007669"/>
    <property type="project" value="UniProtKB-KW"/>
</dbReference>
<dbReference type="AlphaFoldDB" id="A0A3A1YXM6"/>
<evidence type="ECO:0000259" key="4">
    <source>
        <dbReference type="Pfam" id="PF02678"/>
    </source>
</evidence>
<evidence type="ECO:0000256" key="3">
    <source>
        <dbReference type="RuleBase" id="RU003457"/>
    </source>
</evidence>
<organism evidence="6 7">
    <name type="scientific">Neopusillimonas maritima</name>
    <dbReference type="NCBI Taxonomy" id="2026239"/>
    <lineage>
        <taxon>Bacteria</taxon>
        <taxon>Pseudomonadati</taxon>
        <taxon>Pseudomonadota</taxon>
        <taxon>Betaproteobacteria</taxon>
        <taxon>Burkholderiales</taxon>
        <taxon>Alcaligenaceae</taxon>
        <taxon>Neopusillimonas</taxon>
    </lineage>
</organism>
<dbReference type="GO" id="GO:0046872">
    <property type="term" value="F:metal ion binding"/>
    <property type="evidence" value="ECO:0007669"/>
    <property type="project" value="UniProtKB-KW"/>
</dbReference>
<dbReference type="RefSeq" id="WP_119515388.1">
    <property type="nucleotide sequence ID" value="NZ_NQYH01000001.1"/>
</dbReference>